<gene>
    <name evidence="1" type="ORF">FWK35_00029009</name>
</gene>
<dbReference type="AlphaFoldDB" id="A0A6G0Y7S7"/>
<keyword evidence="2" id="KW-1185">Reference proteome</keyword>
<sequence>MTLALGFSTVKWDPITSAPLPVRKSITKLYLINFEC</sequence>
<name>A0A6G0Y7S7_APHCR</name>
<dbReference type="EMBL" id="VUJU01005568">
    <property type="protein sequence ID" value="KAF0750849.1"/>
    <property type="molecule type" value="Genomic_DNA"/>
</dbReference>
<dbReference type="Proteomes" id="UP000478052">
    <property type="component" value="Unassembled WGS sequence"/>
</dbReference>
<accession>A0A6G0Y7S7</accession>
<comment type="caution">
    <text evidence="1">The sequence shown here is derived from an EMBL/GenBank/DDBJ whole genome shotgun (WGS) entry which is preliminary data.</text>
</comment>
<organism evidence="1 2">
    <name type="scientific">Aphis craccivora</name>
    <name type="common">Cowpea aphid</name>
    <dbReference type="NCBI Taxonomy" id="307492"/>
    <lineage>
        <taxon>Eukaryota</taxon>
        <taxon>Metazoa</taxon>
        <taxon>Ecdysozoa</taxon>
        <taxon>Arthropoda</taxon>
        <taxon>Hexapoda</taxon>
        <taxon>Insecta</taxon>
        <taxon>Pterygota</taxon>
        <taxon>Neoptera</taxon>
        <taxon>Paraneoptera</taxon>
        <taxon>Hemiptera</taxon>
        <taxon>Sternorrhyncha</taxon>
        <taxon>Aphidomorpha</taxon>
        <taxon>Aphidoidea</taxon>
        <taxon>Aphididae</taxon>
        <taxon>Aphidini</taxon>
        <taxon>Aphis</taxon>
        <taxon>Aphis</taxon>
    </lineage>
</organism>
<evidence type="ECO:0000313" key="2">
    <source>
        <dbReference type="Proteomes" id="UP000478052"/>
    </source>
</evidence>
<reference evidence="1 2" key="1">
    <citation type="submission" date="2019-08" db="EMBL/GenBank/DDBJ databases">
        <title>Whole genome of Aphis craccivora.</title>
        <authorList>
            <person name="Voronova N.V."/>
            <person name="Shulinski R.S."/>
            <person name="Bandarenka Y.V."/>
            <person name="Zhorov D.G."/>
            <person name="Warner D."/>
        </authorList>
    </citation>
    <scope>NUCLEOTIDE SEQUENCE [LARGE SCALE GENOMIC DNA]</scope>
    <source>
        <strain evidence="1">180601</strain>
        <tissue evidence="1">Whole Body</tissue>
    </source>
</reference>
<protein>
    <submittedName>
        <fullName evidence="1">Uncharacterized protein</fullName>
    </submittedName>
</protein>
<proteinExistence type="predicted"/>
<evidence type="ECO:0000313" key="1">
    <source>
        <dbReference type="EMBL" id="KAF0750849.1"/>
    </source>
</evidence>